<evidence type="ECO:0000256" key="2">
    <source>
        <dbReference type="ARBA" id="ARBA00004174"/>
    </source>
</evidence>
<evidence type="ECO:0000256" key="14">
    <source>
        <dbReference type="RuleBase" id="RU000461"/>
    </source>
</evidence>
<keyword evidence="9 14" id="KW-0560">Oxidoreductase</keyword>
<dbReference type="EMBL" id="KQ414648">
    <property type="protein sequence ID" value="KOC66284.1"/>
    <property type="molecule type" value="Genomic_DNA"/>
</dbReference>
<dbReference type="GO" id="GO:0005789">
    <property type="term" value="C:endoplasmic reticulum membrane"/>
    <property type="evidence" value="ECO:0007669"/>
    <property type="project" value="UniProtKB-SubCell"/>
</dbReference>
<protein>
    <submittedName>
        <fullName evidence="16">Cytochrome P450 9e2</fullName>
    </submittedName>
</protein>
<evidence type="ECO:0000256" key="6">
    <source>
        <dbReference type="ARBA" id="ARBA00022723"/>
    </source>
</evidence>
<dbReference type="Proteomes" id="UP000053825">
    <property type="component" value="Unassembled WGS sequence"/>
</dbReference>
<keyword evidence="17" id="KW-1185">Reference proteome</keyword>
<evidence type="ECO:0000256" key="13">
    <source>
        <dbReference type="PIRSR" id="PIRSR602401-1"/>
    </source>
</evidence>
<dbReference type="InterPro" id="IPR001128">
    <property type="entry name" value="Cyt_P450"/>
</dbReference>
<keyword evidence="6 13" id="KW-0479">Metal-binding</keyword>
<evidence type="ECO:0000256" key="5">
    <source>
        <dbReference type="ARBA" id="ARBA00022617"/>
    </source>
</evidence>
<evidence type="ECO:0000313" key="17">
    <source>
        <dbReference type="Proteomes" id="UP000053825"/>
    </source>
</evidence>
<evidence type="ECO:0000256" key="8">
    <source>
        <dbReference type="ARBA" id="ARBA00022848"/>
    </source>
</evidence>
<accession>A0A0L7R632</accession>
<comment type="cofactor">
    <cofactor evidence="1 13">
        <name>heme</name>
        <dbReference type="ChEBI" id="CHEBI:30413"/>
    </cofactor>
</comment>
<dbReference type="Pfam" id="PF00067">
    <property type="entry name" value="p450"/>
    <property type="match status" value="1"/>
</dbReference>
<feature type="transmembrane region" description="Helical" evidence="15">
    <location>
        <begin position="12"/>
        <end position="30"/>
    </location>
</feature>
<feature type="non-terminal residue" evidence="16">
    <location>
        <position position="1"/>
    </location>
</feature>
<evidence type="ECO:0000256" key="11">
    <source>
        <dbReference type="ARBA" id="ARBA00023033"/>
    </source>
</evidence>
<dbReference type="InterPro" id="IPR036396">
    <property type="entry name" value="Cyt_P450_sf"/>
</dbReference>
<dbReference type="OrthoDB" id="2789670at2759"/>
<keyword evidence="15" id="KW-0812">Transmembrane</keyword>
<reference evidence="16 17" key="1">
    <citation type="submission" date="2015-07" db="EMBL/GenBank/DDBJ databases">
        <title>The genome of Habropoda laboriosa.</title>
        <authorList>
            <person name="Pan H."/>
            <person name="Kapheim K."/>
        </authorList>
    </citation>
    <scope>NUCLEOTIDE SEQUENCE [LARGE SCALE GENOMIC DNA]</scope>
    <source>
        <strain evidence="16">0110345459</strain>
    </source>
</reference>
<evidence type="ECO:0000256" key="9">
    <source>
        <dbReference type="ARBA" id="ARBA00023002"/>
    </source>
</evidence>
<dbReference type="PRINTS" id="PR00385">
    <property type="entry name" value="P450"/>
</dbReference>
<comment type="similarity">
    <text evidence="4 14">Belongs to the cytochrome P450 family.</text>
</comment>
<dbReference type="GO" id="GO:0004497">
    <property type="term" value="F:monooxygenase activity"/>
    <property type="evidence" value="ECO:0007669"/>
    <property type="project" value="UniProtKB-KW"/>
</dbReference>
<dbReference type="GO" id="GO:0005506">
    <property type="term" value="F:iron ion binding"/>
    <property type="evidence" value="ECO:0007669"/>
    <property type="project" value="InterPro"/>
</dbReference>
<sequence>LRIFHLITMDPLTLTLFLIFGLLLVYHFVWKSMTHFQQLDLLHESPVPILGNMAPSLFRRISLFEHLQHLYSRFSQVKYFGFYNFATPVIVIRDTELITSIAVKNFDHFCDHRGFVDKELDPLIGKNLFALRGDHWREMRKLLSPVFTSSKMKTMFHLMDDCANSFTDYIAKDSKQGQVFNLKEIFGRYTNDVVATCSFGISVDSMKNPQNEFYTFAKETMNFMSNLSLKFIMGKNFPTLSKLLSIRLFSENARRYFQRVIADTVRARKEKTTTTATDVTIIKCQRFFVTIPSSDVFQLIINLTNILSHYYKHLPCLSGIYRPDMIQLMMEAKDKDGNALTIEEMTCEAFIFFLAGFDSVSTLICFLAHEIAANPDVQAKLRIEIEEVLRKTDGKPTYESIKEMSYMDAVINETLRLYSLAAFLDRVCVKEFELPPATSGAKPVKVKPGDVIWFPLFAIQRDPKYFFEPNKFDPDRFLNGEIPQSVHIPFGLGPRVCIGNRFALLKCKMVLFYLLWRCELEPCDKTQIPIKFSTQSFILFPQNGFWLNFRARYVQSNSE</sequence>
<dbReference type="InterPro" id="IPR017972">
    <property type="entry name" value="Cyt_P450_CS"/>
</dbReference>
<gene>
    <name evidence="16" type="ORF">WH47_07353</name>
</gene>
<keyword evidence="10 13" id="KW-0408">Iron</keyword>
<keyword evidence="11 14" id="KW-0503">Monooxygenase</keyword>
<dbReference type="InterPro" id="IPR002401">
    <property type="entry name" value="Cyt_P450_E_grp-I"/>
</dbReference>
<evidence type="ECO:0000256" key="7">
    <source>
        <dbReference type="ARBA" id="ARBA00022824"/>
    </source>
</evidence>
<organism evidence="16 17">
    <name type="scientific">Habropoda laboriosa</name>
    <dbReference type="NCBI Taxonomy" id="597456"/>
    <lineage>
        <taxon>Eukaryota</taxon>
        <taxon>Metazoa</taxon>
        <taxon>Ecdysozoa</taxon>
        <taxon>Arthropoda</taxon>
        <taxon>Hexapoda</taxon>
        <taxon>Insecta</taxon>
        <taxon>Pterygota</taxon>
        <taxon>Neoptera</taxon>
        <taxon>Endopterygota</taxon>
        <taxon>Hymenoptera</taxon>
        <taxon>Apocrita</taxon>
        <taxon>Aculeata</taxon>
        <taxon>Apoidea</taxon>
        <taxon>Anthophila</taxon>
        <taxon>Apidae</taxon>
        <taxon>Habropoda</taxon>
    </lineage>
</organism>
<dbReference type="SUPFAM" id="SSF48264">
    <property type="entry name" value="Cytochrome P450"/>
    <property type="match status" value="1"/>
</dbReference>
<proteinExistence type="inferred from homology"/>
<evidence type="ECO:0000256" key="15">
    <source>
        <dbReference type="SAM" id="Phobius"/>
    </source>
</evidence>
<dbReference type="PRINTS" id="PR00463">
    <property type="entry name" value="EP450I"/>
</dbReference>
<feature type="binding site" description="axial binding residue" evidence="13">
    <location>
        <position position="497"/>
    </location>
    <ligand>
        <name>heme</name>
        <dbReference type="ChEBI" id="CHEBI:30413"/>
    </ligand>
    <ligandPart>
        <name>Fe</name>
        <dbReference type="ChEBI" id="CHEBI:18248"/>
    </ligandPart>
</feature>
<dbReference type="PANTHER" id="PTHR24292:SF54">
    <property type="entry name" value="CYP9F3-RELATED"/>
    <property type="match status" value="1"/>
</dbReference>
<keyword evidence="7" id="KW-0256">Endoplasmic reticulum</keyword>
<evidence type="ECO:0000256" key="1">
    <source>
        <dbReference type="ARBA" id="ARBA00001971"/>
    </source>
</evidence>
<dbReference type="GO" id="GO:0016705">
    <property type="term" value="F:oxidoreductase activity, acting on paired donors, with incorporation or reduction of molecular oxygen"/>
    <property type="evidence" value="ECO:0007669"/>
    <property type="project" value="InterPro"/>
</dbReference>
<comment type="subcellular location">
    <subcellularLocation>
        <location evidence="3">Endoplasmic reticulum membrane</location>
        <topology evidence="3">Peripheral membrane protein</topology>
    </subcellularLocation>
    <subcellularLocation>
        <location evidence="2">Microsome membrane</location>
        <topology evidence="2">Peripheral membrane protein</topology>
    </subcellularLocation>
</comment>
<keyword evidence="8" id="KW-0492">Microsome</keyword>
<evidence type="ECO:0000256" key="12">
    <source>
        <dbReference type="ARBA" id="ARBA00023136"/>
    </source>
</evidence>
<keyword evidence="12 15" id="KW-0472">Membrane</keyword>
<keyword evidence="5 13" id="KW-0349">Heme</keyword>
<dbReference type="STRING" id="597456.A0A0L7R632"/>
<dbReference type="PROSITE" id="PS00086">
    <property type="entry name" value="CYTOCHROME_P450"/>
    <property type="match status" value="1"/>
</dbReference>
<evidence type="ECO:0000256" key="3">
    <source>
        <dbReference type="ARBA" id="ARBA00004406"/>
    </source>
</evidence>
<dbReference type="CDD" id="cd11056">
    <property type="entry name" value="CYP6-like"/>
    <property type="match status" value="1"/>
</dbReference>
<evidence type="ECO:0000256" key="4">
    <source>
        <dbReference type="ARBA" id="ARBA00010617"/>
    </source>
</evidence>
<dbReference type="PANTHER" id="PTHR24292">
    <property type="entry name" value="CYTOCHROME P450"/>
    <property type="match status" value="1"/>
</dbReference>
<dbReference type="InterPro" id="IPR050476">
    <property type="entry name" value="Insect_CytP450_Detox"/>
</dbReference>
<keyword evidence="15" id="KW-1133">Transmembrane helix</keyword>
<dbReference type="AlphaFoldDB" id="A0A0L7R632"/>
<evidence type="ECO:0000313" key="16">
    <source>
        <dbReference type="EMBL" id="KOC66284.1"/>
    </source>
</evidence>
<dbReference type="Gene3D" id="1.10.630.10">
    <property type="entry name" value="Cytochrome P450"/>
    <property type="match status" value="1"/>
</dbReference>
<evidence type="ECO:0000256" key="10">
    <source>
        <dbReference type="ARBA" id="ARBA00023004"/>
    </source>
</evidence>
<name>A0A0L7R632_9HYME</name>
<dbReference type="GO" id="GO:0020037">
    <property type="term" value="F:heme binding"/>
    <property type="evidence" value="ECO:0007669"/>
    <property type="project" value="InterPro"/>
</dbReference>